<protein>
    <submittedName>
        <fullName evidence="1">Uncharacterized protein</fullName>
    </submittedName>
</protein>
<proteinExistence type="predicted"/>
<organism evidence="1 2">
    <name type="scientific">Arctium lappa</name>
    <name type="common">Greater burdock</name>
    <name type="synonym">Lappa major</name>
    <dbReference type="NCBI Taxonomy" id="4217"/>
    <lineage>
        <taxon>Eukaryota</taxon>
        <taxon>Viridiplantae</taxon>
        <taxon>Streptophyta</taxon>
        <taxon>Embryophyta</taxon>
        <taxon>Tracheophyta</taxon>
        <taxon>Spermatophyta</taxon>
        <taxon>Magnoliopsida</taxon>
        <taxon>eudicotyledons</taxon>
        <taxon>Gunneridae</taxon>
        <taxon>Pentapetalae</taxon>
        <taxon>asterids</taxon>
        <taxon>campanulids</taxon>
        <taxon>Asterales</taxon>
        <taxon>Asteraceae</taxon>
        <taxon>Carduoideae</taxon>
        <taxon>Cardueae</taxon>
        <taxon>Arctiinae</taxon>
        <taxon>Arctium</taxon>
    </lineage>
</organism>
<reference evidence="1 2" key="2">
    <citation type="journal article" date="2022" name="Mol. Ecol. Resour.">
        <title>The genomes of chicory, endive, great burdock and yacon provide insights into Asteraceae paleo-polyploidization history and plant inulin production.</title>
        <authorList>
            <person name="Fan W."/>
            <person name="Wang S."/>
            <person name="Wang H."/>
            <person name="Wang A."/>
            <person name="Jiang F."/>
            <person name="Liu H."/>
            <person name="Zhao H."/>
            <person name="Xu D."/>
            <person name="Zhang Y."/>
        </authorList>
    </citation>
    <scope>NUCLEOTIDE SEQUENCE [LARGE SCALE GENOMIC DNA]</scope>
    <source>
        <strain evidence="2">cv. Niubang</strain>
    </source>
</reference>
<accession>A0ACB9FGB5</accession>
<comment type="caution">
    <text evidence="1">The sequence shown here is derived from an EMBL/GenBank/DDBJ whole genome shotgun (WGS) entry which is preliminary data.</text>
</comment>
<reference evidence="2" key="1">
    <citation type="journal article" date="2022" name="Mol. Ecol. Resour.">
        <title>The genomes of chicory, endive, great burdock and yacon provide insights into Asteraceae palaeo-polyploidization history and plant inulin production.</title>
        <authorList>
            <person name="Fan W."/>
            <person name="Wang S."/>
            <person name="Wang H."/>
            <person name="Wang A."/>
            <person name="Jiang F."/>
            <person name="Liu H."/>
            <person name="Zhao H."/>
            <person name="Xu D."/>
            <person name="Zhang Y."/>
        </authorList>
    </citation>
    <scope>NUCLEOTIDE SEQUENCE [LARGE SCALE GENOMIC DNA]</scope>
    <source>
        <strain evidence="2">cv. Niubang</strain>
    </source>
</reference>
<evidence type="ECO:0000313" key="2">
    <source>
        <dbReference type="Proteomes" id="UP001055879"/>
    </source>
</evidence>
<keyword evidence="2" id="KW-1185">Reference proteome</keyword>
<gene>
    <name evidence="1" type="ORF">L6452_01317</name>
</gene>
<dbReference type="Proteomes" id="UP001055879">
    <property type="component" value="Linkage Group LG01"/>
</dbReference>
<name>A0ACB9FGB5_ARCLA</name>
<dbReference type="EMBL" id="CM042047">
    <property type="protein sequence ID" value="KAI3770192.1"/>
    <property type="molecule type" value="Genomic_DNA"/>
</dbReference>
<evidence type="ECO:0000313" key="1">
    <source>
        <dbReference type="EMBL" id="KAI3770192.1"/>
    </source>
</evidence>
<sequence>MEETFVPFRGIKKDLKGRLLCYKQDWTGGIRAGIRILAPTTYTFFASTIPVISFGEQLERDTEFANSEEEEGLLTVDENIEGYVAAFGDIAIECLSVEFKRDIAIADELYKYFSGLSLDKRLYFFESNWAFFVGFGDFSFSLVFG</sequence>